<evidence type="ECO:0000256" key="11">
    <source>
        <dbReference type="ARBA" id="ARBA00023201"/>
    </source>
</evidence>
<feature type="transmembrane region" description="Helical" evidence="12">
    <location>
        <begin position="317"/>
        <end position="343"/>
    </location>
</feature>
<keyword evidence="3" id="KW-0813">Transport</keyword>
<dbReference type="Proteomes" id="UP000238982">
    <property type="component" value="Unassembled WGS sequence"/>
</dbReference>
<dbReference type="GO" id="GO:0051453">
    <property type="term" value="P:regulation of intracellular pH"/>
    <property type="evidence" value="ECO:0007669"/>
    <property type="project" value="TreeGrafter"/>
</dbReference>
<feature type="transmembrane region" description="Helical" evidence="12">
    <location>
        <begin position="31"/>
        <end position="50"/>
    </location>
</feature>
<dbReference type="AlphaFoldDB" id="A0A2S9LLX0"/>
<keyword evidence="10 12" id="KW-0472">Membrane</keyword>
<comment type="caution">
    <text evidence="14">The sequence shown here is derived from an EMBL/GenBank/DDBJ whole genome shotgun (WGS) entry which is preliminary data.</text>
</comment>
<comment type="subcellular location">
    <subcellularLocation>
        <location evidence="1">Cell membrane</location>
        <topology evidence="1">Multi-pass membrane protein</topology>
    </subcellularLocation>
</comment>
<evidence type="ECO:0000256" key="3">
    <source>
        <dbReference type="ARBA" id="ARBA00022448"/>
    </source>
</evidence>
<dbReference type="GO" id="GO:0015386">
    <property type="term" value="F:potassium:proton antiporter activity"/>
    <property type="evidence" value="ECO:0007669"/>
    <property type="project" value="TreeGrafter"/>
</dbReference>
<evidence type="ECO:0000313" key="14">
    <source>
        <dbReference type="EMBL" id="PRF55603.1"/>
    </source>
</evidence>
<keyword evidence="8" id="KW-0915">Sodium</keyword>
<feature type="transmembrane region" description="Helical" evidence="12">
    <location>
        <begin position="127"/>
        <end position="150"/>
    </location>
</feature>
<evidence type="ECO:0000256" key="1">
    <source>
        <dbReference type="ARBA" id="ARBA00004651"/>
    </source>
</evidence>
<evidence type="ECO:0000256" key="2">
    <source>
        <dbReference type="ARBA" id="ARBA00007367"/>
    </source>
</evidence>
<dbReference type="GO" id="GO:0015385">
    <property type="term" value="F:sodium:proton antiporter activity"/>
    <property type="evidence" value="ECO:0007669"/>
    <property type="project" value="InterPro"/>
</dbReference>
<feature type="transmembrane region" description="Helical" evidence="12">
    <location>
        <begin position="99"/>
        <end position="121"/>
    </location>
</feature>
<evidence type="ECO:0000256" key="8">
    <source>
        <dbReference type="ARBA" id="ARBA00023053"/>
    </source>
</evidence>
<reference evidence="14 15" key="1">
    <citation type="submission" date="2018-03" db="EMBL/GenBank/DDBJ databases">
        <authorList>
            <person name="Keele B.F."/>
        </authorList>
    </citation>
    <scope>NUCLEOTIDE SEQUENCE [LARGE SCALE GENOMIC DNA]</scope>
    <source>
        <strain evidence="14 15">AU19729</strain>
    </source>
</reference>
<dbReference type="GeneID" id="93171754"/>
<accession>A0A2S9LLX0</accession>
<feature type="transmembrane region" description="Helical" evidence="12">
    <location>
        <begin position="385"/>
        <end position="405"/>
    </location>
</feature>
<dbReference type="EMBL" id="PVGH01000095">
    <property type="protein sequence ID" value="PRF55603.1"/>
    <property type="molecule type" value="Genomic_DNA"/>
</dbReference>
<evidence type="ECO:0000256" key="4">
    <source>
        <dbReference type="ARBA" id="ARBA00022449"/>
    </source>
</evidence>
<keyword evidence="4" id="KW-0050">Antiport</keyword>
<evidence type="ECO:0000256" key="7">
    <source>
        <dbReference type="ARBA" id="ARBA00022989"/>
    </source>
</evidence>
<evidence type="ECO:0000256" key="6">
    <source>
        <dbReference type="ARBA" id="ARBA00022692"/>
    </source>
</evidence>
<feature type="transmembrane region" description="Helical" evidence="12">
    <location>
        <begin position="6"/>
        <end position="24"/>
    </location>
</feature>
<feature type="domain" description="Cation/H+ exchanger transmembrane" evidence="13">
    <location>
        <begin position="12"/>
        <end position="406"/>
    </location>
</feature>
<dbReference type="KEGG" id="bmk:DM80_5961"/>
<keyword evidence="11" id="KW-0739">Sodium transport</keyword>
<evidence type="ECO:0000256" key="5">
    <source>
        <dbReference type="ARBA" id="ARBA00022475"/>
    </source>
</evidence>
<proteinExistence type="inferred from homology"/>
<feature type="transmembrane region" description="Helical" evidence="12">
    <location>
        <begin position="70"/>
        <end position="87"/>
    </location>
</feature>
<dbReference type="RefSeq" id="WP_048803580.1">
    <property type="nucleotide sequence ID" value="NZ_CADFDE010000013.1"/>
</dbReference>
<dbReference type="Gene3D" id="6.10.140.1330">
    <property type="match status" value="1"/>
</dbReference>
<dbReference type="GO" id="GO:0098719">
    <property type="term" value="P:sodium ion import across plasma membrane"/>
    <property type="evidence" value="ECO:0007669"/>
    <property type="project" value="TreeGrafter"/>
</dbReference>
<keyword evidence="6 12" id="KW-0812">Transmembrane</keyword>
<comment type="similarity">
    <text evidence="2">Belongs to the monovalent cation:proton antiporter 1 (CPA1) transporter (TC 2.A.36) family.</text>
</comment>
<dbReference type="PANTHER" id="PTHR10110">
    <property type="entry name" value="SODIUM/HYDROGEN EXCHANGER"/>
    <property type="match status" value="1"/>
</dbReference>
<evidence type="ECO:0000256" key="12">
    <source>
        <dbReference type="SAM" id="Phobius"/>
    </source>
</evidence>
<feature type="transmembrane region" description="Helical" evidence="12">
    <location>
        <begin position="203"/>
        <end position="221"/>
    </location>
</feature>
<keyword evidence="7 12" id="KW-1133">Transmembrane helix</keyword>
<sequence length="419" mass="45152">MTFFHALTALIVLAALGCYVNHRVFHLPPTIGVMTIALVATVLLVILGEFGAIDVTRFTRLIPEIDFSELLFHGFLPFLLFAGALHVDFHDLRQVKWTVGVLSTVGTLISTVFVGTAFWYASWWLGVRIGFIYALLFGALISPTDPIAVMSIIKKAGAPRELETRITGESLFNDGVGAIVFLTLLSITTAAREPGVFDVALLFLQQAVGGALAGWLAGWIVSRLVAGIDNHHVEILLSIALCMGSYALAELGRASGPIAVVVAGLFAGNHRAMKTVSGQTGEYLSIFWEVVDEMMNSVLFLLIGLEVLSIHQSRTYLMAGMIAVCCVLVGRTVSVAIPLGVIGLRIRFPKGTTRLMIWGGLRGAISLALALLLPRGPQRELIVTITYVVVVFSVLTQGTTFGWLLRNLTSPPEPTITAP</sequence>
<organism evidence="14 15">
    <name type="scientific">Burkholderia multivorans</name>
    <dbReference type="NCBI Taxonomy" id="87883"/>
    <lineage>
        <taxon>Bacteria</taxon>
        <taxon>Pseudomonadati</taxon>
        <taxon>Pseudomonadota</taxon>
        <taxon>Betaproteobacteria</taxon>
        <taxon>Burkholderiales</taxon>
        <taxon>Burkholderiaceae</taxon>
        <taxon>Burkholderia</taxon>
        <taxon>Burkholderia cepacia complex</taxon>
    </lineage>
</organism>
<dbReference type="PANTHER" id="PTHR10110:SF195">
    <property type="entry name" value="NA(+)_H(+) ANTIPORTER NHAS2"/>
    <property type="match status" value="1"/>
</dbReference>
<keyword evidence="9" id="KW-0406">Ion transport</keyword>
<gene>
    <name evidence="14" type="ORF">C6Q15_25645</name>
</gene>
<dbReference type="InterPro" id="IPR006153">
    <property type="entry name" value="Cation/H_exchanger_TM"/>
</dbReference>
<evidence type="ECO:0000259" key="13">
    <source>
        <dbReference type="Pfam" id="PF00999"/>
    </source>
</evidence>
<evidence type="ECO:0000256" key="10">
    <source>
        <dbReference type="ARBA" id="ARBA00023136"/>
    </source>
</evidence>
<evidence type="ECO:0000313" key="15">
    <source>
        <dbReference type="Proteomes" id="UP000238982"/>
    </source>
</evidence>
<name>A0A2S9LLX0_9BURK</name>
<dbReference type="Pfam" id="PF00999">
    <property type="entry name" value="Na_H_Exchanger"/>
    <property type="match status" value="1"/>
</dbReference>
<evidence type="ECO:0000256" key="9">
    <source>
        <dbReference type="ARBA" id="ARBA00023065"/>
    </source>
</evidence>
<feature type="transmembrane region" description="Helical" evidence="12">
    <location>
        <begin position="355"/>
        <end position="373"/>
    </location>
</feature>
<protein>
    <submittedName>
        <fullName evidence="14">Sodium:proton antiporter</fullName>
    </submittedName>
</protein>
<keyword evidence="5" id="KW-1003">Cell membrane</keyword>
<dbReference type="InterPro" id="IPR018422">
    <property type="entry name" value="Cation/H_exchanger_CPA1"/>
</dbReference>
<feature type="transmembrane region" description="Helical" evidence="12">
    <location>
        <begin position="171"/>
        <end position="191"/>
    </location>
</feature>
<dbReference type="GO" id="GO:0005886">
    <property type="term" value="C:plasma membrane"/>
    <property type="evidence" value="ECO:0007669"/>
    <property type="project" value="UniProtKB-SubCell"/>
</dbReference>